<feature type="region of interest" description="Disordered" evidence="1">
    <location>
        <begin position="56"/>
        <end position="393"/>
    </location>
</feature>
<dbReference type="eggNOG" id="ENOG502QYIG">
    <property type="taxonomic scope" value="Eukaryota"/>
</dbReference>
<dbReference type="OrthoDB" id="333383at2759"/>
<dbReference type="InParanoid" id="F0VJ61"/>
<dbReference type="RefSeq" id="XP_003883804.1">
    <property type="nucleotide sequence ID" value="XM_003883755.1"/>
</dbReference>
<evidence type="ECO:0000256" key="1">
    <source>
        <dbReference type="SAM" id="MobiDB-lite"/>
    </source>
</evidence>
<feature type="compositionally biased region" description="Basic and acidic residues" evidence="1">
    <location>
        <begin position="32"/>
        <end position="42"/>
    </location>
</feature>
<sequence>MTPGDLSFGLTAGGRAVSPHVSGVRTAEPPAEDGHNVEFNRSDDLPAFLQDLQKQCVSSSSAFASKPFGDAAKRRGRRRCGAGAEEQPTSSGSAQVPLGTLSAAAAALSRDIERRQKRAERRQGEKESPVPDAPGGDASSEEEDEIGSRASFVRAALTQRRVKREETREDARAASAQERPARKRNAEAAGAEEENSRQKRRKKKKKQTLGEHRESTEVVADNRAIEDESEKRAKGKTLGSTVDTEADEPTRTEGKKAASSGKKEKKRSATDARLNVQLQATGTGKNTDEPQNQKQRKRKERREAATDSIKIMNPTGHGQAKKGGGEEEGGEEGSSLAAASRAKGQHASVFREKSGQKKDAKRGVQGWATAPRNREGKGDTTSQILSWERSTGKTLQGRLIKFRRVVGEGEDGPGRRRSKTRSRQKNIRKDNRPDHLKPPHLQLGSKVPVYNLGSTS</sequence>
<gene>
    <name evidence="3" type="ORF">BN1204_035530</name>
    <name evidence="2" type="ORF">NCLIV_035530</name>
</gene>
<feature type="region of interest" description="Disordered" evidence="1">
    <location>
        <begin position="405"/>
        <end position="456"/>
    </location>
</feature>
<feature type="compositionally biased region" description="Basic and acidic residues" evidence="1">
    <location>
        <begin position="223"/>
        <end position="232"/>
    </location>
</feature>
<feature type="compositionally biased region" description="Basic residues" evidence="1">
    <location>
        <begin position="198"/>
        <end position="207"/>
    </location>
</feature>
<reference evidence="4" key="3">
    <citation type="journal article" date="2012" name="PLoS Pathog.">
        <title>Comparative genomics of the apicomplexan parasites Toxoplasma gondii and Neospora caninum: Coccidia differing in host range and transmission strategy.</title>
        <authorList>
            <person name="Reid A.J."/>
            <person name="Vermont S.J."/>
            <person name="Cotton J.A."/>
            <person name="Harris D."/>
            <person name="Hill-Cawthorne G.A."/>
            <person name="Konen-Waisman S."/>
            <person name="Latham S.M."/>
            <person name="Mourier T."/>
            <person name="Norton R."/>
            <person name="Quail M.A."/>
            <person name="Sanders M."/>
            <person name="Shanmugam D."/>
            <person name="Sohal A."/>
            <person name="Wasmuth J.D."/>
            <person name="Brunk B."/>
            <person name="Grigg M.E."/>
            <person name="Howard J.C."/>
            <person name="Parkinson J."/>
            <person name="Roos D.S."/>
            <person name="Trees A.J."/>
            <person name="Berriman M."/>
            <person name="Pain A."/>
            <person name="Wastling J.M."/>
        </authorList>
    </citation>
    <scope>NUCLEOTIDE SEQUENCE [LARGE SCALE GENOMIC DNA]</scope>
    <source>
        <strain evidence="4">Liverpool</strain>
    </source>
</reference>
<organism evidence="2 4">
    <name type="scientific">Neospora caninum (strain Liverpool)</name>
    <dbReference type="NCBI Taxonomy" id="572307"/>
    <lineage>
        <taxon>Eukaryota</taxon>
        <taxon>Sar</taxon>
        <taxon>Alveolata</taxon>
        <taxon>Apicomplexa</taxon>
        <taxon>Conoidasida</taxon>
        <taxon>Coccidia</taxon>
        <taxon>Eucoccidiorida</taxon>
        <taxon>Eimeriorina</taxon>
        <taxon>Sarcocystidae</taxon>
        <taxon>Neospora</taxon>
    </lineage>
</organism>
<feature type="region of interest" description="Disordered" evidence="1">
    <location>
        <begin position="1"/>
        <end position="42"/>
    </location>
</feature>
<feature type="compositionally biased region" description="Basic and acidic residues" evidence="1">
    <location>
        <begin position="349"/>
        <end position="362"/>
    </location>
</feature>
<dbReference type="AlphaFoldDB" id="F0VJ61"/>
<evidence type="ECO:0000313" key="4">
    <source>
        <dbReference type="Proteomes" id="UP000007494"/>
    </source>
</evidence>
<feature type="compositionally biased region" description="Basic and acidic residues" evidence="1">
    <location>
        <begin position="163"/>
        <end position="172"/>
    </location>
</feature>
<evidence type="ECO:0000313" key="3">
    <source>
        <dbReference type="EMBL" id="CEL67764.1"/>
    </source>
</evidence>
<protein>
    <submittedName>
        <fullName evidence="2">Uncharacterized protein</fullName>
    </submittedName>
</protein>
<dbReference type="OMA" id="NVEFNRS"/>
<dbReference type="EMBL" id="LN714483">
    <property type="protein sequence ID" value="CEL67764.1"/>
    <property type="molecule type" value="Genomic_DNA"/>
</dbReference>
<evidence type="ECO:0000313" key="2">
    <source>
        <dbReference type="EMBL" id="CBZ53772.1"/>
    </source>
</evidence>
<reference evidence="2" key="1">
    <citation type="submission" date="2011-02" db="EMBL/GenBank/DDBJ databases">
        <authorList>
            <person name="Aslett M."/>
        </authorList>
    </citation>
    <scope>NUCLEOTIDE SEQUENCE</scope>
    <source>
        <strain evidence="2">Liverpool</strain>
    </source>
</reference>
<name>F0VJ61_NEOCL</name>
<reference evidence="2" key="2">
    <citation type="submission" date="2011-03" db="EMBL/GenBank/DDBJ databases">
        <title>Comparative genomics and transcriptomics of Neospora caninum and Toxoplasma gondii.</title>
        <authorList>
            <person name="Reid A.J."/>
            <person name="Sohal A."/>
            <person name="Harris D."/>
            <person name="Quail M."/>
            <person name="Sanders M."/>
            <person name="Berriman M."/>
            <person name="Wastling J.M."/>
            <person name="Pain A."/>
        </authorList>
    </citation>
    <scope>NUCLEOTIDE SEQUENCE</scope>
    <source>
        <strain evidence="2">Liverpool</strain>
    </source>
</reference>
<dbReference type="EMBL" id="FR823390">
    <property type="protein sequence ID" value="CBZ53772.1"/>
    <property type="molecule type" value="Genomic_DNA"/>
</dbReference>
<feature type="compositionally biased region" description="Polar residues" evidence="1">
    <location>
        <begin position="379"/>
        <end position="393"/>
    </location>
</feature>
<reference evidence="3" key="4">
    <citation type="journal article" date="2015" name="PLoS ONE">
        <title>Comprehensive Evaluation of Toxoplasma gondii VEG and Neospora caninum LIV Genomes with Tachyzoite Stage Transcriptome and Proteome Defines Novel Transcript Features.</title>
        <authorList>
            <person name="Ramaprasad A."/>
            <person name="Mourier T."/>
            <person name="Naeem R."/>
            <person name="Malas T.B."/>
            <person name="Moussa E."/>
            <person name="Panigrahi A."/>
            <person name="Vermont S.J."/>
            <person name="Otto T.D."/>
            <person name="Wastling J."/>
            <person name="Pain A."/>
        </authorList>
    </citation>
    <scope>NUCLEOTIDE SEQUENCE</scope>
    <source>
        <strain evidence="3">Liverpool</strain>
    </source>
</reference>
<accession>F0VJ61</accession>
<feature type="compositionally biased region" description="Polar residues" evidence="1">
    <location>
        <begin position="276"/>
        <end position="285"/>
    </location>
</feature>
<dbReference type="Proteomes" id="UP000007494">
    <property type="component" value="Chromosome VIII"/>
</dbReference>
<feature type="compositionally biased region" description="Basic residues" evidence="1">
    <location>
        <begin position="415"/>
        <end position="426"/>
    </location>
</feature>
<proteinExistence type="predicted"/>
<dbReference type="VEuPathDB" id="ToxoDB:NCLIV_035530"/>
<feature type="compositionally biased region" description="Basic and acidic residues" evidence="1">
    <location>
        <begin position="427"/>
        <end position="437"/>
    </location>
</feature>
<keyword evidence="4" id="KW-1185">Reference proteome</keyword>
<dbReference type="GeneID" id="13443261"/>